<dbReference type="AlphaFoldDB" id="A0A5Q0LYH1"/>
<dbReference type="Proteomes" id="UP000326780">
    <property type="component" value="Chromosome"/>
</dbReference>
<dbReference type="Gene3D" id="2.160.20.80">
    <property type="entry name" value="E3 ubiquitin-protein ligase SopA"/>
    <property type="match status" value="3"/>
</dbReference>
<dbReference type="PANTHER" id="PTHR14136">
    <property type="entry name" value="BTB_POZ DOMAIN-CONTAINING PROTEIN KCTD9"/>
    <property type="match status" value="1"/>
</dbReference>
<dbReference type="InterPro" id="IPR051082">
    <property type="entry name" value="Pentapeptide-BTB/POZ_domain"/>
</dbReference>
<feature type="compositionally biased region" description="Basic and acidic residues" evidence="2">
    <location>
        <begin position="541"/>
        <end position="556"/>
    </location>
</feature>
<dbReference type="InterPro" id="IPR001646">
    <property type="entry name" value="5peptide_repeat"/>
</dbReference>
<gene>
    <name evidence="4" type="ORF">GFK26_05900</name>
</gene>
<evidence type="ECO:0000313" key="4">
    <source>
        <dbReference type="EMBL" id="QFZ82323.1"/>
    </source>
</evidence>
<protein>
    <submittedName>
        <fullName evidence="4">DUF2169 domain-containing protein</fullName>
    </submittedName>
</protein>
<proteinExistence type="predicted"/>
<accession>A0A5Q0LYH1</accession>
<feature type="coiled-coil region" evidence="1">
    <location>
        <begin position="433"/>
        <end position="467"/>
    </location>
</feature>
<feature type="region of interest" description="Disordered" evidence="2">
    <location>
        <begin position="537"/>
        <end position="556"/>
    </location>
</feature>
<evidence type="ECO:0000259" key="3">
    <source>
        <dbReference type="Pfam" id="PF09937"/>
    </source>
</evidence>
<reference evidence="4 5" key="1">
    <citation type="submission" date="2019-10" db="EMBL/GenBank/DDBJ databases">
        <title>Complete genome sequence of Variovorax paradoxus 5C-2.</title>
        <authorList>
            <person name="Gogoleva N.E."/>
            <person name="Balkin A.S."/>
        </authorList>
    </citation>
    <scope>NUCLEOTIDE SEQUENCE [LARGE SCALE GENOMIC DNA]</scope>
    <source>
        <strain evidence="4 5">5C-2</strain>
    </source>
</reference>
<dbReference type="RefSeq" id="WP_153281179.1">
    <property type="nucleotide sequence ID" value="NZ_CP045644.1"/>
</dbReference>
<dbReference type="EMBL" id="CP045644">
    <property type="protein sequence ID" value="QFZ82323.1"/>
    <property type="molecule type" value="Genomic_DNA"/>
</dbReference>
<evidence type="ECO:0000256" key="1">
    <source>
        <dbReference type="SAM" id="Coils"/>
    </source>
</evidence>
<feature type="region of interest" description="Disordered" evidence="2">
    <location>
        <begin position="167"/>
        <end position="189"/>
    </location>
</feature>
<feature type="domain" description="DUF2169" evidence="3">
    <location>
        <begin position="20"/>
        <end position="305"/>
    </location>
</feature>
<evidence type="ECO:0000313" key="5">
    <source>
        <dbReference type="Proteomes" id="UP000326780"/>
    </source>
</evidence>
<dbReference type="SUPFAM" id="SSF141571">
    <property type="entry name" value="Pentapeptide repeat-like"/>
    <property type="match status" value="2"/>
</dbReference>
<name>A0A5Q0LYH1_VARPD</name>
<evidence type="ECO:0000256" key="2">
    <source>
        <dbReference type="SAM" id="MobiDB-lite"/>
    </source>
</evidence>
<organism evidence="4 5">
    <name type="scientific">Variovorax paradoxus</name>
    <dbReference type="NCBI Taxonomy" id="34073"/>
    <lineage>
        <taxon>Bacteria</taxon>
        <taxon>Pseudomonadati</taxon>
        <taxon>Pseudomonadota</taxon>
        <taxon>Betaproteobacteria</taxon>
        <taxon>Burkholderiales</taxon>
        <taxon>Comamonadaceae</taxon>
        <taxon>Variovorax</taxon>
    </lineage>
</organism>
<dbReference type="PANTHER" id="PTHR14136:SF17">
    <property type="entry name" value="BTB_POZ DOMAIN-CONTAINING PROTEIN KCTD9"/>
    <property type="match status" value="1"/>
</dbReference>
<dbReference type="Pfam" id="PF00805">
    <property type="entry name" value="Pentapeptide"/>
    <property type="match status" value="3"/>
</dbReference>
<sequence length="888" mass="98880">MKIIKPLRLGMLTRPFANDGRHWLAVTAIAMTDRLGSDARLIPEQECWKIFGEEVGIDGAFDLGMPKLHPEFLVTGSAYTRQQQDKTQCAVRVRVGARQKDLLVFGDRFWVDGRPSAPQPFESMRIDWGHAFGGPGFAENPGGIGQAHEQVGGVRAQRLANIEDPRARVQRPDQTVQPAGFGPVEATRPSRADRLGRQYDEHWQNHLYPGYAKDMDWAFFNAAPPDQWFGREDGELAGAQFELWNLHPDRTVQHGRLPDWRARAIVVRGPINSVKLDEGTLHDVPMRLTTAWFFPHLERVGLIYHGFVEVEQDDAADVTHAMIAMEEAALPPQGLDGWRDVLVLRSESEDRALYGMRDDLLLPDPIIGPWPDLDAQFEPSPMRRNMQARADYERERMKVSFKSSGLGVAGQEEPPAVDLMEKVPTLRELPAYMAQRKVLIEEHRQKIEVARRELDEAAKANAVHSRKAGFDTSDLVQQTESSTQKGPPTVDRWARIESIVAQSEGSGFSPTPEQIAQLREIHDAAARQLLENYRRTAQHQDAADKMSGERSAETRMDVERRMAGARDLSDMDLTGADLSDMDLRGACWHRAMLECADLSGSRLDGGDLSDALLARARLAGTSMRGVNLKDANLALAQCEDSDFTGARFESTQLEGMAARGCRFADTFFDLHEAEGVVWENCGFERAQLRNLSFTEGSRLNGLDFEGASFHKVDWIECQAGGLRFCGATLDTCDWTDTDCTDAMDFSDARLVATCFVGSTDLRKADFQGATLIECNLQSIRLDEADFRDAKLDNTDFTDASMRGARLGGANADGSDFVRTDLTAASLVDASLIEADFSKAILVATDFHRANLFQADLSRCLIDDTTRFDEAYTVNVVTVPRRKAQEGPR</sequence>
<dbReference type="Pfam" id="PF09937">
    <property type="entry name" value="DUF2169"/>
    <property type="match status" value="1"/>
</dbReference>
<keyword evidence="1" id="KW-0175">Coiled coil</keyword>
<dbReference type="InterPro" id="IPR018683">
    <property type="entry name" value="DUF2169"/>
</dbReference>